<name>A0A974CP77_XENLA</name>
<gene>
    <name evidence="1" type="ORF">XELAEV_180322512mg</name>
</gene>
<feature type="non-terminal residue" evidence="1">
    <location>
        <position position="1"/>
    </location>
</feature>
<reference evidence="2" key="1">
    <citation type="journal article" date="2016" name="Nature">
        <title>Genome evolution in the allotetraploid frog Xenopus laevis.</title>
        <authorList>
            <person name="Session A.M."/>
            <person name="Uno Y."/>
            <person name="Kwon T."/>
            <person name="Chapman J.A."/>
            <person name="Toyoda A."/>
            <person name="Takahashi S."/>
            <person name="Fukui A."/>
            <person name="Hikosaka A."/>
            <person name="Suzuki A."/>
            <person name="Kondo M."/>
            <person name="van Heeringen S.J."/>
            <person name="Quigley I."/>
            <person name="Heinz S."/>
            <person name="Ogino H."/>
            <person name="Ochi H."/>
            <person name="Hellsten U."/>
            <person name="Lyons J.B."/>
            <person name="Simakov O."/>
            <person name="Putnam N."/>
            <person name="Stites J."/>
            <person name="Kuroki Y."/>
            <person name="Tanaka T."/>
            <person name="Michiue T."/>
            <person name="Watanabe M."/>
            <person name="Bogdanovic O."/>
            <person name="Lister R."/>
            <person name="Georgiou G."/>
            <person name="Paranjpe S.S."/>
            <person name="van Kruijsbergen I."/>
            <person name="Shu S."/>
            <person name="Carlson J."/>
            <person name="Kinoshita T."/>
            <person name="Ohta Y."/>
            <person name="Mawaribuchi S."/>
            <person name="Jenkins J."/>
            <person name="Grimwood J."/>
            <person name="Schmutz J."/>
            <person name="Mitros T."/>
            <person name="Mozaffari S.V."/>
            <person name="Suzuki Y."/>
            <person name="Haramoto Y."/>
            <person name="Yamamoto T.S."/>
            <person name="Takagi C."/>
            <person name="Heald R."/>
            <person name="Miller K."/>
            <person name="Haudenschild C."/>
            <person name="Kitzman J."/>
            <person name="Nakayama T."/>
            <person name="Izutsu Y."/>
            <person name="Robert J."/>
            <person name="Fortriede J."/>
            <person name="Burns K."/>
            <person name="Lotay V."/>
            <person name="Karimi K."/>
            <person name="Yasuoka Y."/>
            <person name="Dichmann D.S."/>
            <person name="Flajnik M.F."/>
            <person name="Houston D.W."/>
            <person name="Shendure J."/>
            <person name="DuPasquier L."/>
            <person name="Vize P.D."/>
            <person name="Zorn A.M."/>
            <person name="Ito M."/>
            <person name="Marcotte E.M."/>
            <person name="Wallingford J.B."/>
            <person name="Ito Y."/>
            <person name="Asashima M."/>
            <person name="Ueno N."/>
            <person name="Matsuda Y."/>
            <person name="Veenstra G.J."/>
            <person name="Fujiyama A."/>
            <person name="Harland R.M."/>
            <person name="Taira M."/>
            <person name="Rokhsar D.S."/>
        </authorList>
    </citation>
    <scope>NUCLEOTIDE SEQUENCE [LARGE SCALE GENOMIC DNA]</scope>
    <source>
        <strain evidence="2">J</strain>
    </source>
</reference>
<accession>A0A974CP77</accession>
<dbReference type="Proteomes" id="UP000694892">
    <property type="component" value="Chromosome 6L"/>
</dbReference>
<organism evidence="1 2">
    <name type="scientific">Xenopus laevis</name>
    <name type="common">African clawed frog</name>
    <dbReference type="NCBI Taxonomy" id="8355"/>
    <lineage>
        <taxon>Eukaryota</taxon>
        <taxon>Metazoa</taxon>
        <taxon>Chordata</taxon>
        <taxon>Craniata</taxon>
        <taxon>Vertebrata</taxon>
        <taxon>Euteleostomi</taxon>
        <taxon>Amphibia</taxon>
        <taxon>Batrachia</taxon>
        <taxon>Anura</taxon>
        <taxon>Pipoidea</taxon>
        <taxon>Pipidae</taxon>
        <taxon>Xenopodinae</taxon>
        <taxon>Xenopus</taxon>
        <taxon>Xenopus</taxon>
    </lineage>
</organism>
<evidence type="ECO:0000313" key="1">
    <source>
        <dbReference type="EMBL" id="OCT77048.1"/>
    </source>
</evidence>
<feature type="non-terminal residue" evidence="1">
    <location>
        <position position="40"/>
    </location>
</feature>
<dbReference type="AlphaFoldDB" id="A0A974CP77"/>
<proteinExistence type="predicted"/>
<dbReference type="EMBL" id="CM004476">
    <property type="protein sequence ID" value="OCT77048.1"/>
    <property type="molecule type" value="Genomic_DNA"/>
</dbReference>
<sequence>MLKRFTKLLVGCLGAVISGMMYAVYLSTYHERKFWFTNRR</sequence>
<protein>
    <submittedName>
        <fullName evidence="1">Uncharacterized protein</fullName>
    </submittedName>
</protein>
<evidence type="ECO:0000313" key="2">
    <source>
        <dbReference type="Proteomes" id="UP000694892"/>
    </source>
</evidence>